<organism evidence="1 2">
    <name type="scientific">Babjeviella inositovora NRRL Y-12698</name>
    <dbReference type="NCBI Taxonomy" id="984486"/>
    <lineage>
        <taxon>Eukaryota</taxon>
        <taxon>Fungi</taxon>
        <taxon>Dikarya</taxon>
        <taxon>Ascomycota</taxon>
        <taxon>Saccharomycotina</taxon>
        <taxon>Pichiomycetes</taxon>
        <taxon>Serinales incertae sedis</taxon>
        <taxon>Babjeviella</taxon>
    </lineage>
</organism>
<protein>
    <recommendedName>
        <fullName evidence="3">F-box domain-containing protein</fullName>
    </recommendedName>
</protein>
<reference evidence="2" key="1">
    <citation type="submission" date="2016-05" db="EMBL/GenBank/DDBJ databases">
        <title>Comparative genomics of biotechnologically important yeasts.</title>
        <authorList>
            <consortium name="DOE Joint Genome Institute"/>
            <person name="Riley R."/>
            <person name="Haridas S."/>
            <person name="Wolfe K.H."/>
            <person name="Lopes M.R."/>
            <person name="Hittinger C.T."/>
            <person name="Goker M."/>
            <person name="Salamov A."/>
            <person name="Wisecaver J."/>
            <person name="Long T.M."/>
            <person name="Aerts A.L."/>
            <person name="Barry K."/>
            <person name="Choi C."/>
            <person name="Clum A."/>
            <person name="Coughlan A.Y."/>
            <person name="Deshpande S."/>
            <person name="Douglass A.P."/>
            <person name="Hanson S.J."/>
            <person name="Klenk H.-P."/>
            <person name="Labutti K."/>
            <person name="Lapidus A."/>
            <person name="Lindquist E."/>
            <person name="Lipzen A."/>
            <person name="Meier-Kolthoff J.P."/>
            <person name="Ohm R.A."/>
            <person name="Otillar R.P."/>
            <person name="Pangilinan J."/>
            <person name="Peng Y."/>
            <person name="Rokas A."/>
            <person name="Rosa C.A."/>
            <person name="Scheuner C."/>
            <person name="Sibirny A.A."/>
            <person name="Slot J.C."/>
            <person name="Stielow J.B."/>
            <person name="Sun H."/>
            <person name="Kurtzman C.P."/>
            <person name="Blackwell M."/>
            <person name="Grigoriev I.V."/>
            <person name="Jeffries T.W."/>
        </authorList>
    </citation>
    <scope>NUCLEOTIDE SEQUENCE [LARGE SCALE GENOMIC DNA]</scope>
    <source>
        <strain evidence="2">NRRL Y-12698</strain>
    </source>
</reference>
<gene>
    <name evidence="1" type="ORF">BABINDRAFT_168210</name>
</gene>
<dbReference type="AlphaFoldDB" id="A0A1E3QL91"/>
<keyword evidence="2" id="KW-1185">Reference proteome</keyword>
<accession>A0A1E3QL91</accession>
<evidence type="ECO:0000313" key="1">
    <source>
        <dbReference type="EMBL" id="ODQ78469.1"/>
    </source>
</evidence>
<dbReference type="Proteomes" id="UP000094336">
    <property type="component" value="Unassembled WGS sequence"/>
</dbReference>
<dbReference type="GeneID" id="30148427"/>
<name>A0A1E3QL91_9ASCO</name>
<proteinExistence type="predicted"/>
<dbReference type="OrthoDB" id="2564148at2759"/>
<dbReference type="EMBL" id="KV454435">
    <property type="protein sequence ID" value="ODQ78469.1"/>
    <property type="molecule type" value="Genomic_DNA"/>
</dbReference>
<sequence length="788" mass="89698">MSFGGSTPGSYDAPLSMLSSSPRTFSEFVKKSHSNLRSLHQLAPLAESTTSVSQVSAFSGIKSLTPSSSLVIPRSASFLQKPYAISAGSLAAFNFDKNIVNLPGHILSDICFYLYNDTQDAINFGRTCKTLNDVANKQLYMNIMIVNDNASQKIYNKKYTKQYTVLFKSKLPDLVRTLKLNPRLPQFYVEEIVISTTSDANGTGGNTFEPLYKVLMKSQSLVKCDNLDYNNSKIYYNFIDYNKTNYIQGNFRNIHHEEVDEMEYDEVRLRRSRSMRRRSGTMLSSSPYLSRSSGGGISSTSLFLFDKSIMPLREFQLLNWNDINILNPATTKSLKIYVPRQNIFSTLGVENFKVSRNGIQVLERLNELHLNATTTTYQFLNHVSELVARGAMDRMQLLTLSVTNTHRYKIIDRDNVQDTKLLFHKLNSAIDMTSPWLKNLELKMNCDDMNCQLCFSDAFFKQWLEAVTPLVTLSESLSGKRRKFQPSIANVEKLVIVNNKNNSSHQWCDFITDYLPFFLNLRSFYVNLNDFTKLPNSSNPHMLHSDQVVAPDADLHDRTVRMFNAILRLKSLQELIIPDFFYNWVPYMTAPEGERDPQALLKSENFVARLNKCRCDSCDAGRATFAELAKFDYFKDFKNLNMQMEDEDSLPGSLKLSYEHYCYANYILTSLKSRIPLKNIFTITTLLDYMKVQPLNDFEKKHRQILRFESTTINADASAITGESQEAKVNKVISLLIHAIRPEISQLVKSQSRLETIVAGGIHTTFDRASGSIGVSGVYDVFSDSIVI</sequence>
<evidence type="ECO:0000313" key="2">
    <source>
        <dbReference type="Proteomes" id="UP000094336"/>
    </source>
</evidence>
<dbReference type="RefSeq" id="XP_018983797.1">
    <property type="nucleotide sequence ID" value="XM_019130574.1"/>
</dbReference>
<evidence type="ECO:0008006" key="3">
    <source>
        <dbReference type="Google" id="ProtNLM"/>
    </source>
</evidence>